<feature type="region of interest" description="Disordered" evidence="1">
    <location>
        <begin position="1"/>
        <end position="28"/>
    </location>
</feature>
<protein>
    <recommendedName>
        <fullName evidence="2">DUF6532 domain-containing protein</fullName>
    </recommendedName>
</protein>
<keyword evidence="4" id="KW-1185">Reference proteome</keyword>
<accession>A0AAD7AXC1</accession>
<evidence type="ECO:0000259" key="2">
    <source>
        <dbReference type="Pfam" id="PF20149"/>
    </source>
</evidence>
<dbReference type="Proteomes" id="UP001221142">
    <property type="component" value="Unassembled WGS sequence"/>
</dbReference>
<evidence type="ECO:0000313" key="4">
    <source>
        <dbReference type="Proteomes" id="UP001221142"/>
    </source>
</evidence>
<name>A0AAD7AXC1_9AGAR</name>
<reference evidence="3" key="1">
    <citation type="submission" date="2023-03" db="EMBL/GenBank/DDBJ databases">
        <title>Massive genome expansion in bonnet fungi (Mycena s.s.) driven by repeated elements and novel gene families across ecological guilds.</title>
        <authorList>
            <consortium name="Lawrence Berkeley National Laboratory"/>
            <person name="Harder C.B."/>
            <person name="Miyauchi S."/>
            <person name="Viragh M."/>
            <person name="Kuo A."/>
            <person name="Thoen E."/>
            <person name="Andreopoulos B."/>
            <person name="Lu D."/>
            <person name="Skrede I."/>
            <person name="Drula E."/>
            <person name="Henrissat B."/>
            <person name="Morin E."/>
            <person name="Kohler A."/>
            <person name="Barry K."/>
            <person name="LaButti K."/>
            <person name="Morin E."/>
            <person name="Salamov A."/>
            <person name="Lipzen A."/>
            <person name="Mereny Z."/>
            <person name="Hegedus B."/>
            <person name="Baldrian P."/>
            <person name="Stursova M."/>
            <person name="Weitz H."/>
            <person name="Taylor A."/>
            <person name="Grigoriev I.V."/>
            <person name="Nagy L.G."/>
            <person name="Martin F."/>
            <person name="Kauserud H."/>
        </authorList>
    </citation>
    <scope>NUCLEOTIDE SEQUENCE</scope>
    <source>
        <strain evidence="3">9284</strain>
    </source>
</reference>
<sequence>MRGRARSVASVATSRTASSRGVSASSGRMSIEVGEFQEEESAQSLEAARGAKEVVSGTAKMGISLVPKNVSLTVTGKVKREPKPVYTNSHLPFPGDSQTADLKVWQNTFLPELLDWVATLDDAFAANSDPVFKIVAEDIWEQHFGAYVINDAIFGMGAAGVRNWRSRMGKIALAAVAEALKNMSAEEAIKEVARVLEKGRFLYEDSKSTPPTGAYRSPIVLQVFASHLQYTARVDPSCGNPVGALALACSAVERAYTLHKSGHIKPVERRGSKRTAQSFLANPWAARARAYLPQIKALSDQKWLKIAAGAHPYIDAAALVTADTEDEEEAEGDYRSMIVVSDDEDDDEAEMLAGLSAPRPLSPAL</sequence>
<feature type="region of interest" description="Disordered" evidence="1">
    <location>
        <begin position="344"/>
        <end position="365"/>
    </location>
</feature>
<proteinExistence type="predicted"/>
<organism evidence="3 4">
    <name type="scientific">Roridomyces roridus</name>
    <dbReference type="NCBI Taxonomy" id="1738132"/>
    <lineage>
        <taxon>Eukaryota</taxon>
        <taxon>Fungi</taxon>
        <taxon>Dikarya</taxon>
        <taxon>Basidiomycota</taxon>
        <taxon>Agaricomycotina</taxon>
        <taxon>Agaricomycetes</taxon>
        <taxon>Agaricomycetidae</taxon>
        <taxon>Agaricales</taxon>
        <taxon>Marasmiineae</taxon>
        <taxon>Mycenaceae</taxon>
        <taxon>Roridomyces</taxon>
    </lineage>
</organism>
<dbReference type="Pfam" id="PF20149">
    <property type="entry name" value="DUF6532"/>
    <property type="match status" value="1"/>
</dbReference>
<gene>
    <name evidence="3" type="ORF">FB45DRAFT_1072146</name>
</gene>
<dbReference type="EMBL" id="JARKIF010000175">
    <property type="protein sequence ID" value="KAJ7603071.1"/>
    <property type="molecule type" value="Genomic_DNA"/>
</dbReference>
<dbReference type="AlphaFoldDB" id="A0AAD7AXC1"/>
<evidence type="ECO:0000256" key="1">
    <source>
        <dbReference type="SAM" id="MobiDB-lite"/>
    </source>
</evidence>
<comment type="caution">
    <text evidence="3">The sequence shown here is derived from an EMBL/GenBank/DDBJ whole genome shotgun (WGS) entry which is preliminary data.</text>
</comment>
<dbReference type="InterPro" id="IPR045341">
    <property type="entry name" value="DUF6532"/>
</dbReference>
<evidence type="ECO:0000313" key="3">
    <source>
        <dbReference type="EMBL" id="KAJ7603071.1"/>
    </source>
</evidence>
<feature type="domain" description="DUF6532" evidence="2">
    <location>
        <begin position="121"/>
        <end position="268"/>
    </location>
</feature>